<gene>
    <name evidence="6" type="ORF">ACHAW5_005093</name>
</gene>
<dbReference type="PROSITE" id="PS50088">
    <property type="entry name" value="ANK_REPEAT"/>
    <property type="match status" value="1"/>
</dbReference>
<dbReference type="EMBL" id="JALLAZ020000637">
    <property type="protein sequence ID" value="KAL3790497.1"/>
    <property type="molecule type" value="Genomic_DNA"/>
</dbReference>
<dbReference type="PANTHER" id="PTHR24153:SF8">
    <property type="entry name" value="FORKED, ISOFORM F"/>
    <property type="match status" value="1"/>
</dbReference>
<feature type="coiled-coil region" evidence="4">
    <location>
        <begin position="488"/>
        <end position="522"/>
    </location>
</feature>
<feature type="compositionally biased region" description="Acidic residues" evidence="5">
    <location>
        <begin position="698"/>
        <end position="718"/>
    </location>
</feature>
<evidence type="ECO:0000256" key="2">
    <source>
        <dbReference type="ARBA" id="ARBA00023043"/>
    </source>
</evidence>
<feature type="region of interest" description="Disordered" evidence="5">
    <location>
        <begin position="87"/>
        <end position="119"/>
    </location>
</feature>
<keyword evidence="4" id="KW-0175">Coiled coil</keyword>
<sequence>MVIKSHTPTAEETIAMSSIIFPSSPDHASANAMLAYRKQQLAHLQTLQRQQQQVLQQMSGRNASSPVSMMMNNGGYADGRDDGFSASGLRSAHATPTAGSTVSFASFPQPASPRRTTFECDYDTNPTELYLAVQRKDWEAAVERAATFPQEASTWVSRKEADGKLRWRLLPLHAAIIFRAPERIISALLSAFPQGAACKDDQGMLPLHLAFRNGCDEDIVDLLLMAYPQSIDVQDRKGRTPMVLAQQSTHANRDKYIRALEKGPAYYAVANAAKDGSALSVVPSMPIAYQSYQMSPTMMQTATGDDRVNELVAELTKTQETSQVLVDHVNALEAQLASRSDTERFLATKIANLDQQLKATNVTLEEAKSEIEAKKLELSKKDEEAAEEAKKVEMKIAELNAALADKKAAELKSYKLTNKERFDLEERVEVSERECAAAQANAAILEAQLRKKVETEQSLASQVSMLASQLASSATASSEAAGSYQRKCESLMTENKKLQSHVNELEKKLATVAVALDAMAAEQERIVEAASKHEKTMMACTQVNQTIVADTMRQETLLEDAAREREQIVSILMRQAEDAERTMSDRERLLEAVKAQEGDIARATEERDAVIESVSKQREYMDFMLNGELAFLKRTVSEDKCDLVNEEKMQAMQSKMAEFISNKEASEDVAQDTEGLDETADPVMEAMKLAQDAVEKDVEGDDEEEEEEEEVDDEENVDSENIGVVCVESSEKGYATPSEDAEDEDDEIDAAISAASSEDSESS</sequence>
<feature type="region of interest" description="Disordered" evidence="5">
    <location>
        <begin position="688"/>
        <end position="763"/>
    </location>
</feature>
<dbReference type="InterPro" id="IPR002110">
    <property type="entry name" value="Ankyrin_rpt"/>
</dbReference>
<evidence type="ECO:0000256" key="4">
    <source>
        <dbReference type="SAM" id="Coils"/>
    </source>
</evidence>
<dbReference type="SUPFAM" id="SSF48403">
    <property type="entry name" value="Ankyrin repeat"/>
    <property type="match status" value="1"/>
</dbReference>
<protein>
    <submittedName>
        <fullName evidence="6">Uncharacterized protein</fullName>
    </submittedName>
</protein>
<accession>A0ABD3PRD0</accession>
<dbReference type="Pfam" id="PF13637">
    <property type="entry name" value="Ank_4"/>
    <property type="match status" value="1"/>
</dbReference>
<proteinExistence type="predicted"/>
<evidence type="ECO:0000256" key="5">
    <source>
        <dbReference type="SAM" id="MobiDB-lite"/>
    </source>
</evidence>
<keyword evidence="1" id="KW-0677">Repeat</keyword>
<dbReference type="InterPro" id="IPR036770">
    <property type="entry name" value="Ankyrin_rpt-contain_sf"/>
</dbReference>
<dbReference type="PANTHER" id="PTHR24153">
    <property type="entry name" value="ESPIN"/>
    <property type="match status" value="1"/>
</dbReference>
<evidence type="ECO:0000256" key="3">
    <source>
        <dbReference type="PROSITE-ProRule" id="PRU00023"/>
    </source>
</evidence>
<feature type="compositionally biased region" description="Acidic residues" evidence="5">
    <location>
        <begin position="739"/>
        <end position="749"/>
    </location>
</feature>
<keyword evidence="2 3" id="KW-0040">ANK repeat</keyword>
<reference evidence="6 7" key="1">
    <citation type="submission" date="2024-10" db="EMBL/GenBank/DDBJ databases">
        <title>Updated reference genomes for cyclostephanoid diatoms.</title>
        <authorList>
            <person name="Roberts W.R."/>
            <person name="Alverson A.J."/>
        </authorList>
    </citation>
    <scope>NUCLEOTIDE SEQUENCE [LARGE SCALE GENOMIC DNA]</scope>
    <source>
        <strain evidence="6 7">AJA276-08</strain>
    </source>
</reference>
<dbReference type="Gene3D" id="1.25.40.20">
    <property type="entry name" value="Ankyrin repeat-containing domain"/>
    <property type="match status" value="1"/>
</dbReference>
<feature type="compositionally biased region" description="Polar residues" evidence="5">
    <location>
        <begin position="97"/>
        <end position="106"/>
    </location>
</feature>
<name>A0ABD3PRD0_9STRA</name>
<feature type="repeat" description="ANK" evidence="3">
    <location>
        <begin position="202"/>
        <end position="224"/>
    </location>
</feature>
<evidence type="ECO:0000313" key="6">
    <source>
        <dbReference type="EMBL" id="KAL3790497.1"/>
    </source>
</evidence>
<dbReference type="Proteomes" id="UP001530315">
    <property type="component" value="Unassembled WGS sequence"/>
</dbReference>
<feature type="coiled-coil region" evidence="4">
    <location>
        <begin position="576"/>
        <end position="606"/>
    </location>
</feature>
<feature type="coiled-coil region" evidence="4">
    <location>
        <begin position="350"/>
        <end position="448"/>
    </location>
</feature>
<dbReference type="AlphaFoldDB" id="A0ABD3PRD0"/>
<dbReference type="InterPro" id="IPR052420">
    <property type="entry name" value="Espin/Espin-like"/>
</dbReference>
<evidence type="ECO:0000256" key="1">
    <source>
        <dbReference type="ARBA" id="ARBA00022737"/>
    </source>
</evidence>
<comment type="caution">
    <text evidence="6">The sequence shown here is derived from an EMBL/GenBank/DDBJ whole genome shotgun (WGS) entry which is preliminary data.</text>
</comment>
<evidence type="ECO:0000313" key="7">
    <source>
        <dbReference type="Proteomes" id="UP001530315"/>
    </source>
</evidence>
<keyword evidence="7" id="KW-1185">Reference proteome</keyword>
<organism evidence="6 7">
    <name type="scientific">Stephanodiscus triporus</name>
    <dbReference type="NCBI Taxonomy" id="2934178"/>
    <lineage>
        <taxon>Eukaryota</taxon>
        <taxon>Sar</taxon>
        <taxon>Stramenopiles</taxon>
        <taxon>Ochrophyta</taxon>
        <taxon>Bacillariophyta</taxon>
        <taxon>Coscinodiscophyceae</taxon>
        <taxon>Thalassiosirophycidae</taxon>
        <taxon>Stephanodiscales</taxon>
        <taxon>Stephanodiscaceae</taxon>
        <taxon>Stephanodiscus</taxon>
    </lineage>
</organism>